<reference evidence="1 2" key="1">
    <citation type="submission" date="2013-11" db="EMBL/GenBank/DDBJ databases">
        <title>The Genome Sequence of Phytophthora parasitica P1976.</title>
        <authorList>
            <consortium name="The Broad Institute Genomics Platform"/>
            <person name="Russ C."/>
            <person name="Tyler B."/>
            <person name="Panabieres F."/>
            <person name="Shan W."/>
            <person name="Tripathy S."/>
            <person name="Grunwald N."/>
            <person name="Machado M."/>
            <person name="Johnson C.S."/>
            <person name="Walker B."/>
            <person name="Young S."/>
            <person name="Zeng Q."/>
            <person name="Gargeya S."/>
            <person name="Fitzgerald M."/>
            <person name="Haas B."/>
            <person name="Abouelleil A."/>
            <person name="Allen A.W."/>
            <person name="Alvarado L."/>
            <person name="Arachchi H.M."/>
            <person name="Berlin A.M."/>
            <person name="Chapman S.B."/>
            <person name="Gainer-Dewar J."/>
            <person name="Goldberg J."/>
            <person name="Griggs A."/>
            <person name="Gujja S."/>
            <person name="Hansen M."/>
            <person name="Howarth C."/>
            <person name="Imamovic A."/>
            <person name="Ireland A."/>
            <person name="Larimer J."/>
            <person name="McCowan C."/>
            <person name="Murphy C."/>
            <person name="Pearson M."/>
            <person name="Poon T.W."/>
            <person name="Priest M."/>
            <person name="Roberts A."/>
            <person name="Saif S."/>
            <person name="Shea T."/>
            <person name="Sisk P."/>
            <person name="Sykes S."/>
            <person name="Wortman J."/>
            <person name="Nusbaum C."/>
            <person name="Birren B."/>
        </authorList>
    </citation>
    <scope>NUCLEOTIDE SEQUENCE [LARGE SCALE GENOMIC DNA]</scope>
    <source>
        <strain evidence="1 2">P1976</strain>
    </source>
</reference>
<protein>
    <submittedName>
        <fullName evidence="1">Uncharacterized protein</fullName>
    </submittedName>
</protein>
<organism evidence="1 2">
    <name type="scientific">Phytophthora nicotianae P1976</name>
    <dbReference type="NCBI Taxonomy" id="1317066"/>
    <lineage>
        <taxon>Eukaryota</taxon>
        <taxon>Sar</taxon>
        <taxon>Stramenopiles</taxon>
        <taxon>Oomycota</taxon>
        <taxon>Peronosporomycetes</taxon>
        <taxon>Peronosporales</taxon>
        <taxon>Peronosporaceae</taxon>
        <taxon>Phytophthora</taxon>
    </lineage>
</organism>
<evidence type="ECO:0000313" key="1">
    <source>
        <dbReference type="EMBL" id="ETO58452.1"/>
    </source>
</evidence>
<name>A0A080YVP1_PHYNI</name>
<dbReference type="Proteomes" id="UP000028582">
    <property type="component" value="Unassembled WGS sequence"/>
</dbReference>
<comment type="caution">
    <text evidence="1">The sequence shown here is derived from an EMBL/GenBank/DDBJ whole genome shotgun (WGS) entry which is preliminary data.</text>
</comment>
<evidence type="ECO:0000313" key="2">
    <source>
        <dbReference type="Proteomes" id="UP000028582"/>
    </source>
</evidence>
<dbReference type="OrthoDB" id="128535at2759"/>
<dbReference type="EMBL" id="ANJA01005196">
    <property type="protein sequence ID" value="ETO58452.1"/>
    <property type="molecule type" value="Genomic_DNA"/>
</dbReference>
<accession>A0A080YVP1</accession>
<sequence>MGGRLLARELVRARVGELMDMKNKLDKTGMGLEKILRAQMKLLSRIEDNEENIYALASEMSDIGVVHEGNLSFGVLLEMTVNKLNS</sequence>
<dbReference type="AlphaFoldDB" id="A0A080YVP1"/>
<gene>
    <name evidence="1" type="ORF">F444_23172</name>
</gene>
<proteinExistence type="predicted"/>